<keyword evidence="3 7" id="KW-0812">Transmembrane</keyword>
<protein>
    <recommendedName>
        <fullName evidence="8">Cytochrome b561 domain-containing protein</fullName>
    </recommendedName>
</protein>
<dbReference type="GO" id="GO:0016020">
    <property type="term" value="C:membrane"/>
    <property type="evidence" value="ECO:0007669"/>
    <property type="project" value="UniProtKB-SubCell"/>
</dbReference>
<feature type="transmembrane region" description="Helical" evidence="7">
    <location>
        <begin position="12"/>
        <end position="37"/>
    </location>
</feature>
<name>N1QLH2_SPHMS</name>
<dbReference type="GeneID" id="27899204"/>
<dbReference type="Gene3D" id="1.20.120.1770">
    <property type="match status" value="1"/>
</dbReference>
<feature type="transmembrane region" description="Helical" evidence="7">
    <location>
        <begin position="80"/>
        <end position="100"/>
    </location>
</feature>
<evidence type="ECO:0000256" key="3">
    <source>
        <dbReference type="ARBA" id="ARBA00022692"/>
    </source>
</evidence>
<proteinExistence type="predicted"/>
<accession>N1QLH2</accession>
<dbReference type="STRING" id="692275.N1QLH2"/>
<dbReference type="InterPro" id="IPR006593">
    <property type="entry name" value="Cyt_b561/ferric_Rdtase_TM"/>
</dbReference>
<dbReference type="CDD" id="cd08760">
    <property type="entry name" value="Cyt_b561_FRRS1_like"/>
    <property type="match status" value="1"/>
</dbReference>
<dbReference type="Proteomes" id="UP000016931">
    <property type="component" value="Unassembled WGS sequence"/>
</dbReference>
<feature type="transmembrane region" description="Helical" evidence="7">
    <location>
        <begin position="49"/>
        <end position="68"/>
    </location>
</feature>
<keyword evidence="6 7" id="KW-0472">Membrane</keyword>
<evidence type="ECO:0000313" key="10">
    <source>
        <dbReference type="Proteomes" id="UP000016931"/>
    </source>
</evidence>
<sequence length="140" mass="15442">MLLFQVSFSAHTVIGTVLFAFAWLQPFLGVAHHYILLSTNKRTLMSAMHILFGRILIILGMINGGLGLALAEQSTRAENIIYGTLVGIIWVAYTLVTLGYEVKRDNQAQWALKRAGSTDDSERSTSIKQVSGEVVKSEML</sequence>
<evidence type="ECO:0000256" key="6">
    <source>
        <dbReference type="ARBA" id="ARBA00023136"/>
    </source>
</evidence>
<evidence type="ECO:0000256" key="1">
    <source>
        <dbReference type="ARBA" id="ARBA00004370"/>
    </source>
</evidence>
<dbReference type="HOGENOM" id="CLU_1836407_0_0_1"/>
<evidence type="ECO:0000259" key="8">
    <source>
        <dbReference type="PROSITE" id="PS50939"/>
    </source>
</evidence>
<evidence type="ECO:0000256" key="7">
    <source>
        <dbReference type="SAM" id="Phobius"/>
    </source>
</evidence>
<dbReference type="PROSITE" id="PS50939">
    <property type="entry name" value="CYTOCHROME_B561"/>
    <property type="match status" value="1"/>
</dbReference>
<dbReference type="PANTHER" id="PTHR47797:SF1">
    <property type="entry name" value="CYTOCHROME B561 DOMAIN-CONTAINING PROTEIN-RELATED"/>
    <property type="match status" value="1"/>
</dbReference>
<evidence type="ECO:0000256" key="4">
    <source>
        <dbReference type="ARBA" id="ARBA00022982"/>
    </source>
</evidence>
<dbReference type="eggNOG" id="ENOG502RNPA">
    <property type="taxonomic scope" value="Eukaryota"/>
</dbReference>
<keyword evidence="2" id="KW-0813">Transport</keyword>
<dbReference type="RefSeq" id="XP_016760207.1">
    <property type="nucleotide sequence ID" value="XM_016902067.1"/>
</dbReference>
<organism evidence="9 10">
    <name type="scientific">Sphaerulina musiva (strain SO2202)</name>
    <name type="common">Poplar stem canker fungus</name>
    <name type="synonym">Septoria musiva</name>
    <dbReference type="NCBI Taxonomy" id="692275"/>
    <lineage>
        <taxon>Eukaryota</taxon>
        <taxon>Fungi</taxon>
        <taxon>Dikarya</taxon>
        <taxon>Ascomycota</taxon>
        <taxon>Pezizomycotina</taxon>
        <taxon>Dothideomycetes</taxon>
        <taxon>Dothideomycetidae</taxon>
        <taxon>Mycosphaerellales</taxon>
        <taxon>Mycosphaerellaceae</taxon>
        <taxon>Sphaerulina</taxon>
    </lineage>
</organism>
<evidence type="ECO:0000256" key="5">
    <source>
        <dbReference type="ARBA" id="ARBA00022989"/>
    </source>
</evidence>
<comment type="subcellular location">
    <subcellularLocation>
        <location evidence="1">Membrane</location>
    </subcellularLocation>
</comment>
<feature type="domain" description="Cytochrome b561" evidence="8">
    <location>
        <begin position="1"/>
        <end position="102"/>
    </location>
</feature>
<dbReference type="AlphaFoldDB" id="N1QLH2"/>
<reference evidence="9 10" key="1">
    <citation type="journal article" date="2012" name="PLoS Pathog.">
        <title>Diverse lifestyles and strategies of plant pathogenesis encoded in the genomes of eighteen Dothideomycetes fungi.</title>
        <authorList>
            <person name="Ohm R.A."/>
            <person name="Feau N."/>
            <person name="Henrissat B."/>
            <person name="Schoch C.L."/>
            <person name="Horwitz B.A."/>
            <person name="Barry K.W."/>
            <person name="Condon B.J."/>
            <person name="Copeland A.C."/>
            <person name="Dhillon B."/>
            <person name="Glaser F."/>
            <person name="Hesse C.N."/>
            <person name="Kosti I."/>
            <person name="LaButti K."/>
            <person name="Lindquist E.A."/>
            <person name="Lucas S."/>
            <person name="Salamov A.A."/>
            <person name="Bradshaw R.E."/>
            <person name="Ciuffetti L."/>
            <person name="Hamelin R.C."/>
            <person name="Kema G.H.J."/>
            <person name="Lawrence C."/>
            <person name="Scott J.A."/>
            <person name="Spatafora J.W."/>
            <person name="Turgeon B.G."/>
            <person name="de Wit P.J.G.M."/>
            <person name="Zhong S."/>
            <person name="Goodwin S.B."/>
            <person name="Grigoriev I.V."/>
        </authorList>
    </citation>
    <scope>NUCLEOTIDE SEQUENCE [LARGE SCALE GENOMIC DNA]</scope>
    <source>
        <strain evidence="9 10">SO2202</strain>
    </source>
</reference>
<keyword evidence="4" id="KW-0249">Electron transport</keyword>
<evidence type="ECO:0000313" key="9">
    <source>
        <dbReference type="EMBL" id="EMF12086.1"/>
    </source>
</evidence>
<dbReference type="PANTHER" id="PTHR47797">
    <property type="entry name" value="DEHYDROGENASE, PUTATIVE (AFU_ORTHOLOGUE AFUA_8G05805)-RELATED"/>
    <property type="match status" value="1"/>
</dbReference>
<keyword evidence="5 7" id="KW-1133">Transmembrane helix</keyword>
<gene>
    <name evidence="9" type="ORF">SEPMUDRAFT_126425</name>
</gene>
<evidence type="ECO:0000256" key="2">
    <source>
        <dbReference type="ARBA" id="ARBA00022448"/>
    </source>
</evidence>
<dbReference type="OrthoDB" id="19261at2759"/>
<dbReference type="EMBL" id="KB456265">
    <property type="protein sequence ID" value="EMF12086.1"/>
    <property type="molecule type" value="Genomic_DNA"/>
</dbReference>
<keyword evidence="10" id="KW-1185">Reference proteome</keyword>